<proteinExistence type="predicted"/>
<protein>
    <submittedName>
        <fullName evidence="1">Uncharacterized protein</fullName>
    </submittedName>
</protein>
<reference evidence="1 2" key="1">
    <citation type="submission" date="2010-03" db="EMBL/GenBank/DDBJ databases">
        <title>The genome sequence of Eubacterium siraeum V10Sc8a.</title>
        <authorList>
            <consortium name="metaHIT consortium -- http://www.metahit.eu/"/>
            <person name="Pajon A."/>
            <person name="Turner K."/>
            <person name="Parkhill J."/>
            <person name="Duncan S."/>
            <person name="Flint H."/>
        </authorList>
    </citation>
    <scope>NUCLEOTIDE SEQUENCE [LARGE SCALE GENOMIC DNA]</scope>
    <source>
        <strain evidence="1 2">V10Sc8a</strain>
    </source>
</reference>
<gene>
    <name evidence="1" type="ORF">ES1_26270</name>
</gene>
<accession>D4MNT4</accession>
<reference evidence="1 2" key="2">
    <citation type="submission" date="2010-03" db="EMBL/GenBank/DDBJ databases">
        <authorList>
            <person name="Pajon A."/>
        </authorList>
    </citation>
    <scope>NUCLEOTIDE SEQUENCE [LARGE SCALE GENOMIC DNA]</scope>
    <source>
        <strain evidence="1 2">V10Sc8a</strain>
    </source>
</reference>
<name>D4MNT4_9FIRM</name>
<organism evidence="1 2">
    <name type="scientific">[Eubacterium] siraeum V10Sc8a</name>
    <dbReference type="NCBI Taxonomy" id="717961"/>
    <lineage>
        <taxon>Bacteria</taxon>
        <taxon>Bacillati</taxon>
        <taxon>Bacillota</taxon>
        <taxon>Clostridia</taxon>
        <taxon>Eubacteriales</taxon>
        <taxon>Oscillospiraceae</taxon>
        <taxon>Oscillospiraceae incertae sedis</taxon>
    </lineage>
</organism>
<evidence type="ECO:0000313" key="1">
    <source>
        <dbReference type="EMBL" id="CBL35417.1"/>
    </source>
</evidence>
<dbReference type="HOGENOM" id="CLU_3422867_0_0_9"/>
<sequence length="23" mass="2685">MCDIPNNEPTVKMLSAFVEFRKD</sequence>
<dbReference type="BioCyc" id="ESIR717961:G136L-2213-MONOMER"/>
<evidence type="ECO:0000313" key="2">
    <source>
        <dbReference type="Proteomes" id="UP000007050"/>
    </source>
</evidence>
<dbReference type="KEGG" id="esr:ES1_26270"/>
<dbReference type="EMBL" id="FP929059">
    <property type="protein sequence ID" value="CBL35417.1"/>
    <property type="molecule type" value="Genomic_DNA"/>
</dbReference>
<dbReference type="AlphaFoldDB" id="D4MNT4"/>
<dbReference type="Proteomes" id="UP000007050">
    <property type="component" value="Chromosome"/>
</dbReference>